<gene>
    <name evidence="13" type="ORF">H2C83_15935</name>
</gene>
<dbReference type="Gene3D" id="3.20.140.10">
    <property type="entry name" value="nicotinate phosphoribosyltransferase"/>
    <property type="match status" value="1"/>
</dbReference>
<dbReference type="GO" id="GO:0004516">
    <property type="term" value="F:nicotinate phosphoribosyltransferase activity"/>
    <property type="evidence" value="ECO:0007669"/>
    <property type="project" value="UniProtKB-UniRule"/>
</dbReference>
<evidence type="ECO:0000313" key="14">
    <source>
        <dbReference type="Proteomes" id="UP000538292"/>
    </source>
</evidence>
<dbReference type="EMBL" id="JACEOL010000067">
    <property type="protein sequence ID" value="MBA4603759.1"/>
    <property type="molecule type" value="Genomic_DNA"/>
</dbReference>
<evidence type="ECO:0000256" key="3">
    <source>
        <dbReference type="ARBA" id="ARBA00013236"/>
    </source>
</evidence>
<proteinExistence type="inferred from homology"/>
<evidence type="ECO:0000256" key="7">
    <source>
        <dbReference type="ARBA" id="ARBA00022679"/>
    </source>
</evidence>
<dbReference type="Pfam" id="PF17767">
    <property type="entry name" value="NAPRTase_N"/>
    <property type="match status" value="1"/>
</dbReference>
<evidence type="ECO:0000256" key="2">
    <source>
        <dbReference type="ARBA" id="ARBA00010897"/>
    </source>
</evidence>
<comment type="catalytic activity">
    <reaction evidence="8 9">
        <text>5-phospho-alpha-D-ribose 1-diphosphate + nicotinate + ATP + H2O = nicotinate beta-D-ribonucleotide + ADP + phosphate + diphosphate</text>
        <dbReference type="Rhea" id="RHEA:36163"/>
        <dbReference type="ChEBI" id="CHEBI:15377"/>
        <dbReference type="ChEBI" id="CHEBI:30616"/>
        <dbReference type="ChEBI" id="CHEBI:32544"/>
        <dbReference type="ChEBI" id="CHEBI:33019"/>
        <dbReference type="ChEBI" id="CHEBI:43474"/>
        <dbReference type="ChEBI" id="CHEBI:57502"/>
        <dbReference type="ChEBI" id="CHEBI:58017"/>
        <dbReference type="ChEBI" id="CHEBI:456216"/>
        <dbReference type="EC" id="6.3.4.21"/>
    </reaction>
</comment>
<evidence type="ECO:0000256" key="8">
    <source>
        <dbReference type="ARBA" id="ARBA00048668"/>
    </source>
</evidence>
<comment type="similarity">
    <text evidence="2 9">Belongs to the NAPRTase family.</text>
</comment>
<dbReference type="UniPathway" id="UPA00253">
    <property type="reaction ID" value="UER00457"/>
</dbReference>
<dbReference type="RefSeq" id="WP_181742232.1">
    <property type="nucleotide sequence ID" value="NZ_JACEOL010000067.1"/>
</dbReference>
<comment type="function">
    <text evidence="9">Catalyzes the first step in the biosynthesis of NAD from nicotinic acid, the ATP-dependent synthesis of beta-nicotinate D-ribonucleotide from nicotinate and 5-phospho-D-ribose 1-phosphate.</text>
</comment>
<accession>A0A7W1XUY2</accession>
<dbReference type="InterPro" id="IPR036068">
    <property type="entry name" value="Nicotinate_pribotase-like_C"/>
</dbReference>
<comment type="pathway">
    <text evidence="1 9">Cofactor biosynthesis; NAD(+) biosynthesis; nicotinate D-ribonucleotide from nicotinate: step 1/1.</text>
</comment>
<dbReference type="NCBIfam" id="NF006695">
    <property type="entry name" value="PRK09243.1-2"/>
    <property type="match status" value="1"/>
</dbReference>
<dbReference type="Pfam" id="PF17956">
    <property type="entry name" value="NAPRTase_C"/>
    <property type="match status" value="1"/>
</dbReference>
<evidence type="ECO:0000256" key="1">
    <source>
        <dbReference type="ARBA" id="ARBA00004952"/>
    </source>
</evidence>
<dbReference type="Proteomes" id="UP000538292">
    <property type="component" value="Unassembled WGS sequence"/>
</dbReference>
<comment type="caution">
    <text evidence="13">The sequence shown here is derived from an EMBL/GenBank/DDBJ whole genome shotgun (WGS) entry which is preliminary data.</text>
</comment>
<dbReference type="AlphaFoldDB" id="A0A7W1XUY2"/>
<name>A0A7W1XUY2_9BACL</name>
<dbReference type="SUPFAM" id="SSF54675">
    <property type="entry name" value="Nicotinate/Quinolinate PRTase N-terminal domain-like"/>
    <property type="match status" value="1"/>
</dbReference>
<dbReference type="SUPFAM" id="SSF51690">
    <property type="entry name" value="Nicotinate/Quinolinate PRTase C-terminal domain-like"/>
    <property type="match status" value="1"/>
</dbReference>
<evidence type="ECO:0000259" key="12">
    <source>
        <dbReference type="Pfam" id="PF17956"/>
    </source>
</evidence>
<keyword evidence="4" id="KW-0597">Phosphoprotein</keyword>
<dbReference type="Pfam" id="PF04095">
    <property type="entry name" value="NAPRTase"/>
    <property type="match status" value="1"/>
</dbReference>
<dbReference type="GO" id="GO:0047280">
    <property type="term" value="F:nicotinamide phosphoribosyltransferase activity"/>
    <property type="evidence" value="ECO:0007669"/>
    <property type="project" value="UniProtKB-ARBA"/>
</dbReference>
<evidence type="ECO:0000259" key="10">
    <source>
        <dbReference type="Pfam" id="PF04095"/>
    </source>
</evidence>
<dbReference type="NCBIfam" id="TIGR01513">
    <property type="entry name" value="NAPRTase_put"/>
    <property type="match status" value="1"/>
</dbReference>
<feature type="domain" description="Nicotinate phosphoribosyltransferase C-terminal" evidence="12">
    <location>
        <begin position="360"/>
        <end position="469"/>
    </location>
</feature>
<dbReference type="InterPro" id="IPR013785">
    <property type="entry name" value="Aldolase_TIM"/>
</dbReference>
<dbReference type="InterPro" id="IPR041525">
    <property type="entry name" value="N/Namide_PRibTrfase"/>
</dbReference>
<dbReference type="NCBIfam" id="NF006694">
    <property type="entry name" value="PRK09243.1-1"/>
    <property type="match status" value="1"/>
</dbReference>
<evidence type="ECO:0000256" key="6">
    <source>
        <dbReference type="ARBA" id="ARBA00022642"/>
    </source>
</evidence>
<evidence type="ECO:0000259" key="11">
    <source>
        <dbReference type="Pfam" id="PF17767"/>
    </source>
</evidence>
<keyword evidence="7 9" id="KW-0808">Transferase</keyword>
<sequence length="487" mass="55640">MDNYISALHTDKYQITMMYAHFKNGSHLNWRAFDLYFRNLPFGNGYVVAAGLERAIKYLENLHFSKEDIAYLKTLDENFDPAFYDLLRNFRFTGNIYALPEGTITFPGVPMLRAEGPIMELQLIETALLNFIGFQSLIATKAARIRHVAQSDQLMEFGTRRAQEKDAAVWGARATYIAGFDSTSNTLAGKKFGIPTSGTHAHAWIQDFPSELDAFRAYAKAFPDQCVLLVDTYDTLRSGLPNAIKVGLELEEQGKTLKGIRIDSGDLAYLSKQARKMLDNAGLTETKIIASSDLDEFTILNLKSQNAKVDSWGVGTKVITAHDKPALGAVYKMVSRYENRKWEPTIKISSNPAKVTTPERKNVYRILDQKNKAHGDLLTLVDEEIDESKPLTLFHPVHTFRRKKIKGFKAVPLLKNIFQNGKLVYQLPSLDEIRSYHREQLSQFWEEYLRILNPEEYHVNMSDKLWKTKRDMIQKVYQMIKMENGEA</sequence>
<keyword evidence="5 9" id="KW-0436">Ligase</keyword>
<keyword evidence="14" id="KW-1185">Reference proteome</keyword>
<dbReference type="Gene3D" id="3.20.20.70">
    <property type="entry name" value="Aldolase class I"/>
    <property type="match status" value="1"/>
</dbReference>
<protein>
    <recommendedName>
        <fullName evidence="3 9">Nicotinate phosphoribosyltransferase</fullName>
        <ecNumber evidence="3 9">6.3.4.21</ecNumber>
    </recommendedName>
</protein>
<dbReference type="PANTHER" id="PTHR11098">
    <property type="entry name" value="NICOTINATE PHOSPHORIBOSYLTRANSFERASE"/>
    <property type="match status" value="1"/>
</dbReference>
<dbReference type="PIRSF" id="PIRSF000484">
    <property type="entry name" value="NAPRT"/>
    <property type="match status" value="1"/>
</dbReference>
<evidence type="ECO:0000313" key="13">
    <source>
        <dbReference type="EMBL" id="MBA4603759.1"/>
    </source>
</evidence>
<dbReference type="EC" id="6.3.4.21" evidence="3 9"/>
<feature type="domain" description="Nicotinate phosphoribosyltransferase N-terminal" evidence="11">
    <location>
        <begin position="8"/>
        <end position="132"/>
    </location>
</feature>
<keyword evidence="6 9" id="KW-0662">Pyridine nucleotide biosynthesis</keyword>
<evidence type="ECO:0000256" key="5">
    <source>
        <dbReference type="ARBA" id="ARBA00022598"/>
    </source>
</evidence>
<dbReference type="InterPro" id="IPR040727">
    <property type="entry name" value="NAPRTase_N"/>
</dbReference>
<dbReference type="GO" id="GO:0034355">
    <property type="term" value="P:NAD+ biosynthetic process via the salvage pathway"/>
    <property type="evidence" value="ECO:0007669"/>
    <property type="project" value="TreeGrafter"/>
</dbReference>
<evidence type="ECO:0000256" key="9">
    <source>
        <dbReference type="RuleBase" id="RU365100"/>
    </source>
</evidence>
<dbReference type="InterPro" id="IPR006405">
    <property type="entry name" value="Nic_PRibTrfase_pncB"/>
</dbReference>
<comment type="PTM">
    <text evidence="9">Transiently phosphorylated on a His residue during the reaction cycle. Phosphorylation strongly increases the affinity for substrates and increases the rate of nicotinate D-ribonucleotide production. Dephosphorylation regenerates the low-affinity form of the enzyme, leading to product release.</text>
</comment>
<dbReference type="InterPro" id="IPR041619">
    <property type="entry name" value="NAPRTase_C"/>
</dbReference>
<dbReference type="FunFam" id="3.20.20.70:FF:000076">
    <property type="entry name" value="Nicotinate phosphoribosyltransferase"/>
    <property type="match status" value="1"/>
</dbReference>
<feature type="domain" description="Nicotinate/nicotinamide phosphoribosyltransferase" evidence="10">
    <location>
        <begin position="153"/>
        <end position="355"/>
    </location>
</feature>
<keyword evidence="13" id="KW-0328">Glycosyltransferase</keyword>
<dbReference type="GO" id="GO:0005829">
    <property type="term" value="C:cytosol"/>
    <property type="evidence" value="ECO:0007669"/>
    <property type="project" value="TreeGrafter"/>
</dbReference>
<dbReference type="CDD" id="cd01570">
    <property type="entry name" value="NAPRTase_A"/>
    <property type="match status" value="1"/>
</dbReference>
<dbReference type="InterPro" id="IPR007229">
    <property type="entry name" value="Nic_PRibTrfase-Fam"/>
</dbReference>
<evidence type="ECO:0000256" key="4">
    <source>
        <dbReference type="ARBA" id="ARBA00022553"/>
    </source>
</evidence>
<dbReference type="PANTHER" id="PTHR11098:SF1">
    <property type="entry name" value="NICOTINATE PHOSPHORIBOSYLTRANSFERASE"/>
    <property type="match status" value="1"/>
</dbReference>
<organism evidence="13 14">
    <name type="scientific">Thermoactinomyces mirandus</name>
    <dbReference type="NCBI Taxonomy" id="2756294"/>
    <lineage>
        <taxon>Bacteria</taxon>
        <taxon>Bacillati</taxon>
        <taxon>Bacillota</taxon>
        <taxon>Bacilli</taxon>
        <taxon>Bacillales</taxon>
        <taxon>Thermoactinomycetaceae</taxon>
        <taxon>Thermoactinomyces</taxon>
    </lineage>
</organism>
<reference evidence="13 14" key="1">
    <citation type="submission" date="2020-07" db="EMBL/GenBank/DDBJ databases">
        <title>Thermoactinomyces phylogeny.</title>
        <authorList>
            <person name="Dunlap C."/>
        </authorList>
    </citation>
    <scope>NUCLEOTIDE SEQUENCE [LARGE SCALE GENOMIC DNA]</scope>
    <source>
        <strain evidence="13 14">AMNI-1</strain>
    </source>
</reference>
<dbReference type="NCBIfam" id="NF009131">
    <property type="entry name" value="PRK12484.1"/>
    <property type="match status" value="1"/>
</dbReference>